<dbReference type="GO" id="GO:0000166">
    <property type="term" value="F:nucleotide binding"/>
    <property type="evidence" value="ECO:0007669"/>
    <property type="project" value="InterPro"/>
</dbReference>
<dbReference type="EMBL" id="SNYJ01000008">
    <property type="protein sequence ID" value="TDQ39112.1"/>
    <property type="molecule type" value="Genomic_DNA"/>
</dbReference>
<organism evidence="4 5">
    <name type="scientific">Aureibacillus halotolerans</name>
    <dbReference type="NCBI Taxonomy" id="1508390"/>
    <lineage>
        <taxon>Bacteria</taxon>
        <taxon>Bacillati</taxon>
        <taxon>Bacillota</taxon>
        <taxon>Bacilli</taxon>
        <taxon>Bacillales</taxon>
        <taxon>Bacillaceae</taxon>
        <taxon>Aureibacillus</taxon>
    </lineage>
</organism>
<dbReference type="Pfam" id="PF01408">
    <property type="entry name" value="GFO_IDH_MocA"/>
    <property type="match status" value="1"/>
</dbReference>
<reference evidence="4 5" key="1">
    <citation type="submission" date="2019-03" db="EMBL/GenBank/DDBJ databases">
        <title>Genomic Encyclopedia of Type Strains, Phase IV (KMG-IV): sequencing the most valuable type-strain genomes for metagenomic binning, comparative biology and taxonomic classification.</title>
        <authorList>
            <person name="Goeker M."/>
        </authorList>
    </citation>
    <scope>NUCLEOTIDE SEQUENCE [LARGE SCALE GENOMIC DNA]</scope>
    <source>
        <strain evidence="4 5">DSM 28697</strain>
    </source>
</reference>
<dbReference type="InterPro" id="IPR050463">
    <property type="entry name" value="Gfo/Idh/MocA_oxidrdct_glycsds"/>
</dbReference>
<sequence length="359" mass="40030">MRIYFIGAGFISRTHMDSLRKLGLYESTQVRICDSNPKTLEDFIDLHPGAVGFSDAKHMLSEDPQKDDVVIVGTPPSSHFTLAMLGLKSGRHVLCEKPLVTKSADADLLFKEAQQRGLTIGCCSSRFAGLEMAKVVRDILQQGRIGAPYKFSFIHRVNRGRPGIEYQPHSKWFLDSSVSGGGILFDWGPYDIASLIELLEPERVEVHGAWLSRPITDVDPTDVVNDVETHCGAMMKFIQKNGDDVFIQYERASCTHGNTFNQVELEGTLGAITWDSFYGGEEITLSTDVEGKIHQEKEVVTAKDEFSPMDNPVRWFVSHLENGQSPAIVNEQAVFNLHCLQAIYQGARTGEIQIVERVK</sequence>
<keyword evidence="5" id="KW-1185">Reference proteome</keyword>
<protein>
    <submittedName>
        <fullName evidence="4">Putative dehydrogenase</fullName>
    </submittedName>
</protein>
<evidence type="ECO:0000259" key="2">
    <source>
        <dbReference type="Pfam" id="PF01408"/>
    </source>
</evidence>
<dbReference type="InterPro" id="IPR055170">
    <property type="entry name" value="GFO_IDH_MocA-like_dom"/>
</dbReference>
<dbReference type="PANTHER" id="PTHR43818:SF11">
    <property type="entry name" value="BCDNA.GH03377"/>
    <property type="match status" value="1"/>
</dbReference>
<proteinExistence type="predicted"/>
<feature type="domain" description="Gfo/Idh/MocA-like oxidoreductase N-terminal" evidence="2">
    <location>
        <begin position="2"/>
        <end position="119"/>
    </location>
</feature>
<dbReference type="Gene3D" id="3.40.50.720">
    <property type="entry name" value="NAD(P)-binding Rossmann-like Domain"/>
    <property type="match status" value="1"/>
</dbReference>
<comment type="caution">
    <text evidence="4">The sequence shown here is derived from an EMBL/GenBank/DDBJ whole genome shotgun (WGS) entry which is preliminary data.</text>
</comment>
<dbReference type="InterPro" id="IPR036291">
    <property type="entry name" value="NAD(P)-bd_dom_sf"/>
</dbReference>
<dbReference type="Pfam" id="PF22725">
    <property type="entry name" value="GFO_IDH_MocA_C3"/>
    <property type="match status" value="1"/>
</dbReference>
<accession>A0A4R6U1F8</accession>
<dbReference type="Gene3D" id="3.30.360.10">
    <property type="entry name" value="Dihydrodipicolinate Reductase, domain 2"/>
    <property type="match status" value="1"/>
</dbReference>
<evidence type="ECO:0000256" key="1">
    <source>
        <dbReference type="ARBA" id="ARBA00023002"/>
    </source>
</evidence>
<dbReference type="Proteomes" id="UP000295632">
    <property type="component" value="Unassembled WGS sequence"/>
</dbReference>
<keyword evidence="1" id="KW-0560">Oxidoreductase</keyword>
<name>A0A4R6U1F8_9BACI</name>
<dbReference type="GO" id="GO:0016491">
    <property type="term" value="F:oxidoreductase activity"/>
    <property type="evidence" value="ECO:0007669"/>
    <property type="project" value="UniProtKB-KW"/>
</dbReference>
<dbReference type="RefSeq" id="WP_133580554.1">
    <property type="nucleotide sequence ID" value="NZ_SNYJ01000008.1"/>
</dbReference>
<dbReference type="InterPro" id="IPR000683">
    <property type="entry name" value="Gfo/Idh/MocA-like_OxRdtase_N"/>
</dbReference>
<dbReference type="SUPFAM" id="SSF55347">
    <property type="entry name" value="Glyceraldehyde-3-phosphate dehydrogenase-like, C-terminal domain"/>
    <property type="match status" value="1"/>
</dbReference>
<dbReference type="AlphaFoldDB" id="A0A4R6U1F8"/>
<dbReference type="SUPFAM" id="SSF51735">
    <property type="entry name" value="NAD(P)-binding Rossmann-fold domains"/>
    <property type="match status" value="1"/>
</dbReference>
<evidence type="ECO:0000313" key="4">
    <source>
        <dbReference type="EMBL" id="TDQ39112.1"/>
    </source>
</evidence>
<feature type="domain" description="GFO/IDH/MocA-like oxidoreductase" evidence="3">
    <location>
        <begin position="136"/>
        <end position="272"/>
    </location>
</feature>
<evidence type="ECO:0000313" key="5">
    <source>
        <dbReference type="Proteomes" id="UP000295632"/>
    </source>
</evidence>
<gene>
    <name evidence="4" type="ORF">EV213_10859</name>
</gene>
<dbReference type="PANTHER" id="PTHR43818">
    <property type="entry name" value="BCDNA.GH03377"/>
    <property type="match status" value="1"/>
</dbReference>
<evidence type="ECO:0000259" key="3">
    <source>
        <dbReference type="Pfam" id="PF22725"/>
    </source>
</evidence>
<dbReference type="OrthoDB" id="2514745at2"/>